<proteinExistence type="predicted"/>
<dbReference type="Proteomes" id="UP000499080">
    <property type="component" value="Unassembled WGS sequence"/>
</dbReference>
<dbReference type="EMBL" id="BGPR01000965">
    <property type="protein sequence ID" value="GBM41506.1"/>
    <property type="molecule type" value="Genomic_DNA"/>
</dbReference>
<evidence type="ECO:0000313" key="3">
    <source>
        <dbReference type="Proteomes" id="UP000499080"/>
    </source>
</evidence>
<organism evidence="2 3">
    <name type="scientific">Araneus ventricosus</name>
    <name type="common">Orbweaver spider</name>
    <name type="synonym">Epeira ventricosa</name>
    <dbReference type="NCBI Taxonomy" id="182803"/>
    <lineage>
        <taxon>Eukaryota</taxon>
        <taxon>Metazoa</taxon>
        <taxon>Ecdysozoa</taxon>
        <taxon>Arthropoda</taxon>
        <taxon>Chelicerata</taxon>
        <taxon>Arachnida</taxon>
        <taxon>Araneae</taxon>
        <taxon>Araneomorphae</taxon>
        <taxon>Entelegynae</taxon>
        <taxon>Araneoidea</taxon>
        <taxon>Araneidae</taxon>
        <taxon>Araneus</taxon>
    </lineage>
</organism>
<dbReference type="Gene3D" id="3.40.50.1010">
    <property type="entry name" value="5'-nuclease"/>
    <property type="match status" value="1"/>
</dbReference>
<evidence type="ECO:0000313" key="2">
    <source>
        <dbReference type="EMBL" id="GBM41506.1"/>
    </source>
</evidence>
<dbReference type="PANTHER" id="PTHR46704:SF1">
    <property type="entry name" value="TELOMERE LENGTH REGULATION PROTEIN TEL2 HOMOLOG"/>
    <property type="match status" value="1"/>
</dbReference>
<evidence type="ECO:0000259" key="1">
    <source>
        <dbReference type="SMART" id="SM01114"/>
    </source>
</evidence>
<feature type="domain" description="Tesmin/TSO1-like CXC" evidence="1">
    <location>
        <begin position="313"/>
        <end position="355"/>
    </location>
</feature>
<name>A0A4Y2FLS0_ARAVE</name>
<dbReference type="InterPro" id="IPR029060">
    <property type="entry name" value="PIN-like_dom_sf"/>
</dbReference>
<keyword evidence="3" id="KW-1185">Reference proteome</keyword>
<dbReference type="AlphaFoldDB" id="A0A4Y2FLS0"/>
<reference evidence="2 3" key="1">
    <citation type="journal article" date="2019" name="Sci. Rep.">
        <title>Orb-weaving spider Araneus ventricosus genome elucidates the spidroin gene catalogue.</title>
        <authorList>
            <person name="Kono N."/>
            <person name="Nakamura H."/>
            <person name="Ohtoshi R."/>
            <person name="Moran D.A.P."/>
            <person name="Shinohara A."/>
            <person name="Yoshida Y."/>
            <person name="Fujiwara M."/>
            <person name="Mori M."/>
            <person name="Tomita M."/>
            <person name="Arakawa K."/>
        </authorList>
    </citation>
    <scope>NUCLEOTIDE SEQUENCE [LARGE SCALE GENOMIC DNA]</scope>
</reference>
<gene>
    <name evidence="2" type="ORF">AVEN_265726_1</name>
</gene>
<sequence>MFFTFELSPFPLSLFTEERMRKGTKSSLFSAFSPTKIDAVQGKNNFVVVDGGHVLHKVVWQRNMNFENIAKSYLTYLQTHYGSNVAVVFDGYPSDVNGNSAKSAERIRRANLHSSHEIIFNEATCPETSQEQFLANERNKVRFIDLLKKFLQKANVTVKQAVEDADVLIVETAVSVKSQYDNIFVVGEGIDLLVLLTGLAPMKENLYFRKCGKGRKPYVLYSTTSFKYKFSRMILYIHAFSGCDTSSALFGHGKTKFCFLEKKPTPGKKCKSYLQIQKWLGHEKNPLEWGWVPTRFGLFQRKMERDAAPESLLKIISCNCKKRCKNACGCRKAGLICSSLCTCSLGEACENVSDISLLEDRIEDEDDTPSSINNFIYEVIEDL</sequence>
<dbReference type="SUPFAM" id="SSF88723">
    <property type="entry name" value="PIN domain-like"/>
    <property type="match status" value="1"/>
</dbReference>
<dbReference type="PANTHER" id="PTHR46704">
    <property type="entry name" value="CXC DOMAIN-CONTAINING PROTEIN-RELATED"/>
    <property type="match status" value="1"/>
</dbReference>
<comment type="caution">
    <text evidence="2">The sequence shown here is derived from an EMBL/GenBank/DDBJ whole genome shotgun (WGS) entry which is preliminary data.</text>
</comment>
<accession>A0A4Y2FLS0</accession>
<dbReference type="InterPro" id="IPR033467">
    <property type="entry name" value="Tesmin/TSO1-like_CXC"/>
</dbReference>
<protein>
    <recommendedName>
        <fullName evidence="1">Tesmin/TSO1-like CXC domain-containing protein</fullName>
    </recommendedName>
</protein>
<dbReference type="SMART" id="SM01114">
    <property type="entry name" value="CXC"/>
    <property type="match status" value="1"/>
</dbReference>